<dbReference type="AlphaFoldDB" id="H2XK09"/>
<evidence type="ECO:0000259" key="1">
    <source>
        <dbReference type="PROSITE" id="PS50853"/>
    </source>
</evidence>
<proteinExistence type="predicted"/>
<dbReference type="InterPro" id="IPR036116">
    <property type="entry name" value="FN3_sf"/>
</dbReference>
<organism evidence="2 3">
    <name type="scientific">Ciona intestinalis</name>
    <name type="common">Transparent sea squirt</name>
    <name type="synonym">Ascidia intestinalis</name>
    <dbReference type="NCBI Taxonomy" id="7719"/>
    <lineage>
        <taxon>Eukaryota</taxon>
        <taxon>Metazoa</taxon>
        <taxon>Chordata</taxon>
        <taxon>Tunicata</taxon>
        <taxon>Ascidiacea</taxon>
        <taxon>Phlebobranchia</taxon>
        <taxon>Cionidae</taxon>
        <taxon>Ciona</taxon>
    </lineage>
</organism>
<dbReference type="InParanoid" id="H2XK09"/>
<reference evidence="2" key="3">
    <citation type="submission" date="2025-08" db="UniProtKB">
        <authorList>
            <consortium name="Ensembl"/>
        </authorList>
    </citation>
    <scope>IDENTIFICATION</scope>
</reference>
<dbReference type="Gene3D" id="2.60.40.10">
    <property type="entry name" value="Immunoglobulins"/>
    <property type="match status" value="1"/>
</dbReference>
<reference evidence="3" key="1">
    <citation type="journal article" date="2002" name="Science">
        <title>The draft genome of Ciona intestinalis: insights into chordate and vertebrate origins.</title>
        <authorList>
            <person name="Dehal P."/>
            <person name="Satou Y."/>
            <person name="Campbell R.K."/>
            <person name="Chapman J."/>
            <person name="Degnan B."/>
            <person name="De Tomaso A."/>
            <person name="Davidson B."/>
            <person name="Di Gregorio A."/>
            <person name="Gelpke M."/>
            <person name="Goodstein D.M."/>
            <person name="Harafuji N."/>
            <person name="Hastings K.E."/>
            <person name="Ho I."/>
            <person name="Hotta K."/>
            <person name="Huang W."/>
            <person name="Kawashima T."/>
            <person name="Lemaire P."/>
            <person name="Martinez D."/>
            <person name="Meinertzhagen I.A."/>
            <person name="Necula S."/>
            <person name="Nonaka M."/>
            <person name="Putnam N."/>
            <person name="Rash S."/>
            <person name="Saiga H."/>
            <person name="Satake M."/>
            <person name="Terry A."/>
            <person name="Yamada L."/>
            <person name="Wang H.G."/>
            <person name="Awazu S."/>
            <person name="Azumi K."/>
            <person name="Boore J."/>
            <person name="Branno M."/>
            <person name="Chin-Bow S."/>
            <person name="DeSantis R."/>
            <person name="Doyle S."/>
            <person name="Francino P."/>
            <person name="Keys D.N."/>
            <person name="Haga S."/>
            <person name="Hayashi H."/>
            <person name="Hino K."/>
            <person name="Imai K.S."/>
            <person name="Inaba K."/>
            <person name="Kano S."/>
            <person name="Kobayashi K."/>
            <person name="Kobayashi M."/>
            <person name="Lee B.I."/>
            <person name="Makabe K.W."/>
            <person name="Manohar C."/>
            <person name="Matassi G."/>
            <person name="Medina M."/>
            <person name="Mochizuki Y."/>
            <person name="Mount S."/>
            <person name="Morishita T."/>
            <person name="Miura S."/>
            <person name="Nakayama A."/>
            <person name="Nishizaka S."/>
            <person name="Nomoto H."/>
            <person name="Ohta F."/>
            <person name="Oishi K."/>
            <person name="Rigoutsos I."/>
            <person name="Sano M."/>
            <person name="Sasaki A."/>
            <person name="Sasakura Y."/>
            <person name="Shoguchi E."/>
            <person name="Shin-i T."/>
            <person name="Spagnuolo A."/>
            <person name="Stainier D."/>
            <person name="Suzuki M.M."/>
            <person name="Tassy O."/>
            <person name="Takatori N."/>
            <person name="Tokuoka M."/>
            <person name="Yagi K."/>
            <person name="Yoshizaki F."/>
            <person name="Wada S."/>
            <person name="Zhang C."/>
            <person name="Hyatt P.D."/>
            <person name="Larimer F."/>
            <person name="Detter C."/>
            <person name="Doggett N."/>
            <person name="Glavina T."/>
            <person name="Hawkins T."/>
            <person name="Richardson P."/>
            <person name="Lucas S."/>
            <person name="Kohara Y."/>
            <person name="Levine M."/>
            <person name="Satoh N."/>
            <person name="Rokhsar D.S."/>
        </authorList>
    </citation>
    <scope>NUCLEOTIDE SEQUENCE [LARGE SCALE GENOMIC DNA]</scope>
</reference>
<dbReference type="Ensembl" id="ENSCINT00000035464.1">
    <property type="protein sequence ID" value="ENSCINP00000029991.1"/>
    <property type="gene ID" value="ENSCING00000022412.1"/>
</dbReference>
<dbReference type="PROSITE" id="PS50853">
    <property type="entry name" value="FN3"/>
    <property type="match status" value="1"/>
</dbReference>
<dbReference type="InterPro" id="IPR013783">
    <property type="entry name" value="Ig-like_fold"/>
</dbReference>
<dbReference type="SMART" id="SM00060">
    <property type="entry name" value="FN3"/>
    <property type="match status" value="2"/>
</dbReference>
<keyword evidence="3" id="KW-1185">Reference proteome</keyword>
<reference evidence="2" key="4">
    <citation type="submission" date="2025-09" db="UniProtKB">
        <authorList>
            <consortium name="Ensembl"/>
        </authorList>
    </citation>
    <scope>IDENTIFICATION</scope>
</reference>
<dbReference type="InterPro" id="IPR003961">
    <property type="entry name" value="FN3_dom"/>
</dbReference>
<dbReference type="EMBL" id="EAAA01002706">
    <property type="status" value="NOT_ANNOTATED_CDS"/>
    <property type="molecule type" value="Genomic_DNA"/>
</dbReference>
<sequence>NQPGISATSRPAIRITIDNRLPGPTQLRKLRSSAQSLTLTYTPPPGYLNDARYSHFWVRYGRYDDTRGSSWQSREILKTSNPNSLILTDLQSGFLYNITIQSRRRNLLNYQHSPVTSQTLARTNPQPQNFTVSRSPGGWSHAVLSWVRSPSERLRNNYDRLMLTYYIQGLTPTQQLIYPVKNETIYPPGILQMFQPIRTTLTNLEKGATYVYNLVTYSGGLDGVDETFSSPVTVIKTLGNT</sequence>
<dbReference type="SUPFAM" id="SSF49265">
    <property type="entry name" value="Fibronectin type III"/>
    <property type="match status" value="1"/>
</dbReference>
<evidence type="ECO:0000313" key="2">
    <source>
        <dbReference type="Ensembl" id="ENSCINP00000029991.1"/>
    </source>
</evidence>
<protein>
    <recommendedName>
        <fullName evidence="1">Fibronectin type-III domain-containing protein</fullName>
    </recommendedName>
</protein>
<feature type="domain" description="Fibronectin type-III" evidence="1">
    <location>
        <begin position="23"/>
        <end position="126"/>
    </location>
</feature>
<reference evidence="2" key="2">
    <citation type="journal article" date="2008" name="Genome Biol.">
        <title>Improved genome assembly and evidence-based global gene model set for the chordate Ciona intestinalis: new insight into intron and operon populations.</title>
        <authorList>
            <person name="Satou Y."/>
            <person name="Mineta K."/>
            <person name="Ogasawara M."/>
            <person name="Sasakura Y."/>
            <person name="Shoguchi E."/>
            <person name="Ueno K."/>
            <person name="Yamada L."/>
            <person name="Matsumoto J."/>
            <person name="Wasserscheid J."/>
            <person name="Dewar K."/>
            <person name="Wiley G.B."/>
            <person name="Macmil S.L."/>
            <person name="Roe B.A."/>
            <person name="Zeller R.W."/>
            <person name="Hastings K.E."/>
            <person name="Lemaire P."/>
            <person name="Lindquist E."/>
            <person name="Endo T."/>
            <person name="Hotta K."/>
            <person name="Inaba K."/>
        </authorList>
    </citation>
    <scope>NUCLEOTIDE SEQUENCE [LARGE SCALE GENOMIC DNA]</scope>
    <source>
        <strain evidence="2">wild type</strain>
    </source>
</reference>
<accession>H2XK09</accession>
<dbReference type="Proteomes" id="UP000008144">
    <property type="component" value="Chromosome 8"/>
</dbReference>
<dbReference type="HOGENOM" id="CLU_1153893_0_0_1"/>
<evidence type="ECO:0000313" key="3">
    <source>
        <dbReference type="Proteomes" id="UP000008144"/>
    </source>
</evidence>
<name>H2XK09_CIOIN</name>